<dbReference type="EMBL" id="BAABGT010000034">
    <property type="protein sequence ID" value="GAA4547139.1"/>
    <property type="molecule type" value="Genomic_DNA"/>
</dbReference>
<dbReference type="RefSeq" id="WP_345417989.1">
    <property type="nucleotide sequence ID" value="NZ_BAABGT010000034.1"/>
</dbReference>
<proteinExistence type="predicted"/>
<evidence type="ECO:0000313" key="2">
    <source>
        <dbReference type="Proteomes" id="UP001501598"/>
    </source>
</evidence>
<protein>
    <submittedName>
        <fullName evidence="1">Uncharacterized protein</fullName>
    </submittedName>
</protein>
<name>A0ABP8RSC1_9PSEU</name>
<reference evidence="2" key="1">
    <citation type="journal article" date="2019" name="Int. J. Syst. Evol. Microbiol.">
        <title>The Global Catalogue of Microorganisms (GCM) 10K type strain sequencing project: providing services to taxonomists for standard genome sequencing and annotation.</title>
        <authorList>
            <consortium name="The Broad Institute Genomics Platform"/>
            <consortium name="The Broad Institute Genome Sequencing Center for Infectious Disease"/>
            <person name="Wu L."/>
            <person name="Ma J."/>
        </authorList>
    </citation>
    <scope>NUCLEOTIDE SEQUENCE [LARGE SCALE GENOMIC DNA]</scope>
    <source>
        <strain evidence="2">JCM 17906</strain>
    </source>
</reference>
<keyword evidence="2" id="KW-1185">Reference proteome</keyword>
<evidence type="ECO:0000313" key="1">
    <source>
        <dbReference type="EMBL" id="GAA4547139.1"/>
    </source>
</evidence>
<comment type="caution">
    <text evidence="1">The sequence shown here is derived from an EMBL/GenBank/DDBJ whole genome shotgun (WGS) entry which is preliminary data.</text>
</comment>
<dbReference type="Proteomes" id="UP001501598">
    <property type="component" value="Unassembled WGS sequence"/>
</dbReference>
<accession>A0ABP8RSC1</accession>
<organism evidence="1 2">
    <name type="scientific">Pseudonocardia xishanensis</name>
    <dbReference type="NCBI Taxonomy" id="630995"/>
    <lineage>
        <taxon>Bacteria</taxon>
        <taxon>Bacillati</taxon>
        <taxon>Actinomycetota</taxon>
        <taxon>Actinomycetes</taxon>
        <taxon>Pseudonocardiales</taxon>
        <taxon>Pseudonocardiaceae</taxon>
        <taxon>Pseudonocardia</taxon>
    </lineage>
</organism>
<sequence length="64" mass="7114">MVQLCLTDDEAEALHDLLDTELGRLSMEIAGTDNPRYRAILRERRQALTSARAALSTRTATQPS</sequence>
<gene>
    <name evidence="1" type="ORF">GCM10023175_30830</name>
</gene>